<dbReference type="InterPro" id="IPR006914">
    <property type="entry name" value="VENN_dom"/>
</dbReference>
<feature type="domain" description="VENN motif-containing" evidence="5">
    <location>
        <begin position="43"/>
        <end position="92"/>
    </location>
</feature>
<protein>
    <submittedName>
        <fullName evidence="6">Adhesin/hemagglutinin</fullName>
    </submittedName>
</protein>
<organism evidence="6 7">
    <name type="scientific">Yersinia aldovae</name>
    <dbReference type="NCBI Taxonomy" id="29483"/>
    <lineage>
        <taxon>Bacteria</taxon>
        <taxon>Pseudomonadati</taxon>
        <taxon>Pseudomonadota</taxon>
        <taxon>Gammaproteobacteria</taxon>
        <taxon>Enterobacterales</taxon>
        <taxon>Yersiniaceae</taxon>
        <taxon>Yersinia</taxon>
    </lineage>
</organism>
<comment type="caution">
    <text evidence="6">The sequence shown here is derived from an EMBL/GenBank/DDBJ whole genome shotgun (WGS) entry which is preliminary data.</text>
</comment>
<keyword evidence="4" id="KW-0843">Virulence</keyword>
<accession>A0ABM9SYM2</accession>
<evidence type="ECO:0000256" key="2">
    <source>
        <dbReference type="ARBA" id="ARBA00022656"/>
    </source>
</evidence>
<evidence type="ECO:0000259" key="5">
    <source>
        <dbReference type="Pfam" id="PF04829"/>
    </source>
</evidence>
<dbReference type="Pfam" id="PF04829">
    <property type="entry name" value="PT-VENN"/>
    <property type="match status" value="1"/>
</dbReference>
<evidence type="ECO:0000256" key="3">
    <source>
        <dbReference type="ARBA" id="ARBA00022913"/>
    </source>
</evidence>
<gene>
    <name evidence="6" type="ORF">ERS137966_04217</name>
</gene>
<keyword evidence="3" id="KW-1266">Target cell cytoplasm</keyword>
<dbReference type="Proteomes" id="UP000038647">
    <property type="component" value="Unassembled WGS sequence"/>
</dbReference>
<sequence>MAHAVLGAVVGHFNGNAAVGAAGAFTAEAAAPAIIKAMGWDKDKLTEQQKQTVSALGTLAAGLAGGLVGNSSSSAVAGMEAGKNAVENNSLSGDAARETVKQTANTLKDQVRDKLGEGTLSAIVNSIIGVAADTGDTLLGTADYGADTAMALTSCAMGDSYCTQALNDLAGKNQTAADTLKALIKSETWAAVAEQVKEAAQGNQLALEATGGILASIILPGKKVPHVPNAGAVGNMGEFFKQAGFGSEIKEISKKTSKQYQGQSVYQANKPVGDYIQKGDQFYLDAKHKDHIEVFDSTGTKVRAVLNLDGSFNDTKTKAAKAEGRRLPK</sequence>
<reference evidence="6 7" key="1">
    <citation type="submission" date="2015-03" db="EMBL/GenBank/DDBJ databases">
        <authorList>
            <consortium name="Pathogen Informatics"/>
            <person name="Murphy D."/>
        </authorList>
    </citation>
    <scope>NUCLEOTIDE SEQUENCE [LARGE SCALE GENOMIC DNA]</scope>
    <source>
        <strain evidence="6 7">IP08791</strain>
    </source>
</reference>
<proteinExistence type="predicted"/>
<evidence type="ECO:0000256" key="4">
    <source>
        <dbReference type="ARBA" id="ARBA00023026"/>
    </source>
</evidence>
<dbReference type="EMBL" id="CQEH01000041">
    <property type="protein sequence ID" value="CNL81917.1"/>
    <property type="molecule type" value="Genomic_DNA"/>
</dbReference>
<name>A0ABM9SYM2_YERAL</name>
<comment type="subcellular location">
    <subcellularLocation>
        <location evidence="1">Target cell</location>
        <location evidence="1">Target cell cytoplasm</location>
    </subcellularLocation>
</comment>
<evidence type="ECO:0000313" key="6">
    <source>
        <dbReference type="EMBL" id="CNL81917.1"/>
    </source>
</evidence>
<keyword evidence="7" id="KW-1185">Reference proteome</keyword>
<evidence type="ECO:0000256" key="1">
    <source>
        <dbReference type="ARBA" id="ARBA00004219"/>
    </source>
</evidence>
<evidence type="ECO:0000313" key="7">
    <source>
        <dbReference type="Proteomes" id="UP000038647"/>
    </source>
</evidence>
<dbReference type="RefSeq" id="WP_049604588.1">
    <property type="nucleotide sequence ID" value="NZ_CABHPY010000025.1"/>
</dbReference>
<keyword evidence="2" id="KW-0800">Toxin</keyword>